<dbReference type="Gene3D" id="3.30.70.1350">
    <property type="entry name" value="Cation efflux protein, cytoplasmic domain"/>
    <property type="match status" value="1"/>
</dbReference>
<evidence type="ECO:0000256" key="5">
    <source>
        <dbReference type="ARBA" id="ARBA00022989"/>
    </source>
</evidence>
<dbReference type="Proteomes" id="UP000256304">
    <property type="component" value="Unassembled WGS sequence"/>
</dbReference>
<proteinExistence type="inferred from homology"/>
<feature type="domain" description="Cation efflux protein cytoplasmic" evidence="9">
    <location>
        <begin position="211"/>
        <end position="287"/>
    </location>
</feature>
<keyword evidence="6 7" id="KW-0472">Membrane</keyword>
<feature type="transmembrane region" description="Helical" evidence="7">
    <location>
        <begin position="111"/>
        <end position="133"/>
    </location>
</feature>
<keyword evidence="4 7" id="KW-0812">Transmembrane</keyword>
<dbReference type="SUPFAM" id="SSF161111">
    <property type="entry name" value="Cation efflux protein transmembrane domain-like"/>
    <property type="match status" value="1"/>
</dbReference>
<dbReference type="InterPro" id="IPR027470">
    <property type="entry name" value="Cation_efflux_CTD"/>
</dbReference>
<comment type="similarity">
    <text evidence="2">Belongs to the cation diffusion facilitator (CDF) transporter (TC 2.A.4) family.</text>
</comment>
<accession>A0A3D9QW44</accession>
<evidence type="ECO:0000256" key="2">
    <source>
        <dbReference type="ARBA" id="ARBA00008114"/>
    </source>
</evidence>
<dbReference type="InterPro" id="IPR027469">
    <property type="entry name" value="Cation_efflux_TMD_sf"/>
</dbReference>
<evidence type="ECO:0000313" key="11">
    <source>
        <dbReference type="Proteomes" id="UP000256304"/>
    </source>
</evidence>
<feature type="transmembrane region" description="Helical" evidence="7">
    <location>
        <begin position="12"/>
        <end position="34"/>
    </location>
</feature>
<dbReference type="Pfam" id="PF16916">
    <property type="entry name" value="ZT_dimer"/>
    <property type="match status" value="1"/>
</dbReference>
<dbReference type="PANTHER" id="PTHR43840">
    <property type="entry name" value="MITOCHONDRIAL METAL TRANSPORTER 1-RELATED"/>
    <property type="match status" value="1"/>
</dbReference>
<keyword evidence="5 7" id="KW-1133">Transmembrane helix</keyword>
<evidence type="ECO:0000313" key="10">
    <source>
        <dbReference type="EMBL" id="REE69617.1"/>
    </source>
</evidence>
<dbReference type="NCBIfam" id="TIGR01297">
    <property type="entry name" value="CDF"/>
    <property type="match status" value="1"/>
</dbReference>
<dbReference type="InterPro" id="IPR058533">
    <property type="entry name" value="Cation_efflux_TM"/>
</dbReference>
<dbReference type="PANTHER" id="PTHR43840:SF50">
    <property type="entry name" value="MANGANESE EFFLUX SYSTEM PROTEIN MNES"/>
    <property type="match status" value="1"/>
</dbReference>
<comment type="subcellular location">
    <subcellularLocation>
        <location evidence="1">Membrane</location>
        <topology evidence="1">Multi-pass membrane protein</topology>
    </subcellularLocation>
</comment>
<comment type="caution">
    <text evidence="10">The sequence shown here is derived from an EMBL/GenBank/DDBJ whole genome shotgun (WGS) entry which is preliminary data.</text>
</comment>
<dbReference type="InterPro" id="IPR050291">
    <property type="entry name" value="CDF_Transporter"/>
</dbReference>
<sequence>MNTETNNKQAEIGAWISIGVYIVLSLLKIGSGWWGKSEALMADGLNNTSDIFASLAVLIGLRISNKPADADHQYGHSRAETIASMVASFVMFGAGIEVLRSAFAKIVRKDIVAPDLFAAWVAVFSAVAMYAVYRFNRSLAQRTQSHALKAAALDNRSDAIVSLGTFVGVIGAIYGLPWLDAATAILVGLLIWKTAWDIFREATHMLTDGFDEHELEKYKETVLALDGVEGVRDIKGRVHGNQIFVDVVIEVDHEMNVLESHEITEHVEIELLEKHQVMQVHVHIEPYIQNQRLSKA</sequence>
<feature type="domain" description="Cation efflux protein transmembrane" evidence="8">
    <location>
        <begin position="15"/>
        <end position="206"/>
    </location>
</feature>
<evidence type="ECO:0000256" key="6">
    <source>
        <dbReference type="ARBA" id="ARBA00023136"/>
    </source>
</evidence>
<dbReference type="OrthoDB" id="9806522at2"/>
<dbReference type="SUPFAM" id="SSF160240">
    <property type="entry name" value="Cation efflux protein cytoplasmic domain-like"/>
    <property type="match status" value="1"/>
</dbReference>
<evidence type="ECO:0000259" key="9">
    <source>
        <dbReference type="Pfam" id="PF16916"/>
    </source>
</evidence>
<feature type="transmembrane region" description="Helical" evidence="7">
    <location>
        <begin position="81"/>
        <end position="99"/>
    </location>
</feature>
<reference evidence="10 11" key="1">
    <citation type="submission" date="2018-08" db="EMBL/GenBank/DDBJ databases">
        <title>Genomic Encyclopedia of Type Strains, Phase III (KMG-III): the genomes of soil and plant-associated and newly described type strains.</title>
        <authorList>
            <person name="Whitman W."/>
        </authorList>
    </citation>
    <scope>NUCLEOTIDE SEQUENCE [LARGE SCALE GENOMIC DNA]</scope>
    <source>
        <strain evidence="10 11">CGMCC 1.10966</strain>
    </source>
</reference>
<organism evidence="10 11">
    <name type="scientific">Paenibacillus taihuensis</name>
    <dbReference type="NCBI Taxonomy" id="1156355"/>
    <lineage>
        <taxon>Bacteria</taxon>
        <taxon>Bacillati</taxon>
        <taxon>Bacillota</taxon>
        <taxon>Bacilli</taxon>
        <taxon>Bacillales</taxon>
        <taxon>Paenibacillaceae</taxon>
        <taxon>Paenibacillus</taxon>
    </lineage>
</organism>
<dbReference type="Pfam" id="PF01545">
    <property type="entry name" value="Cation_efflux"/>
    <property type="match status" value="1"/>
</dbReference>
<dbReference type="GO" id="GO:0008324">
    <property type="term" value="F:monoatomic cation transmembrane transporter activity"/>
    <property type="evidence" value="ECO:0007669"/>
    <property type="project" value="InterPro"/>
</dbReference>
<dbReference type="EMBL" id="QTTN01000032">
    <property type="protein sequence ID" value="REE69617.1"/>
    <property type="molecule type" value="Genomic_DNA"/>
</dbReference>
<feature type="transmembrane region" description="Helical" evidence="7">
    <location>
        <begin position="166"/>
        <end position="192"/>
    </location>
</feature>
<evidence type="ECO:0000256" key="3">
    <source>
        <dbReference type="ARBA" id="ARBA00022448"/>
    </source>
</evidence>
<dbReference type="InterPro" id="IPR002524">
    <property type="entry name" value="Cation_efflux"/>
</dbReference>
<name>A0A3D9QW44_9BACL</name>
<dbReference type="RefSeq" id="WP_116191243.1">
    <property type="nucleotide sequence ID" value="NZ_QTTN01000032.1"/>
</dbReference>
<evidence type="ECO:0000259" key="8">
    <source>
        <dbReference type="Pfam" id="PF01545"/>
    </source>
</evidence>
<evidence type="ECO:0000256" key="4">
    <source>
        <dbReference type="ARBA" id="ARBA00022692"/>
    </source>
</evidence>
<keyword evidence="3" id="KW-0813">Transport</keyword>
<evidence type="ECO:0000256" key="7">
    <source>
        <dbReference type="SAM" id="Phobius"/>
    </source>
</evidence>
<dbReference type="Gene3D" id="1.20.1510.10">
    <property type="entry name" value="Cation efflux protein transmembrane domain"/>
    <property type="match status" value="1"/>
</dbReference>
<dbReference type="GO" id="GO:0016020">
    <property type="term" value="C:membrane"/>
    <property type="evidence" value="ECO:0007669"/>
    <property type="project" value="UniProtKB-SubCell"/>
</dbReference>
<evidence type="ECO:0000256" key="1">
    <source>
        <dbReference type="ARBA" id="ARBA00004141"/>
    </source>
</evidence>
<dbReference type="InterPro" id="IPR036837">
    <property type="entry name" value="Cation_efflux_CTD_sf"/>
</dbReference>
<dbReference type="FunFam" id="1.20.1510.10:FF:000006">
    <property type="entry name" value="Divalent cation efflux transporter"/>
    <property type="match status" value="1"/>
</dbReference>
<gene>
    <name evidence="10" type="ORF">A8990_13213</name>
</gene>
<keyword evidence="11" id="KW-1185">Reference proteome</keyword>
<protein>
    <submittedName>
        <fullName evidence="10">Cation diffusion facilitator family transporter</fullName>
    </submittedName>
</protein>
<dbReference type="AlphaFoldDB" id="A0A3D9QW44"/>